<feature type="signal peptide" evidence="1">
    <location>
        <begin position="1"/>
        <end position="21"/>
    </location>
</feature>
<dbReference type="PROSITE" id="PS51257">
    <property type="entry name" value="PROKAR_LIPOPROTEIN"/>
    <property type="match status" value="1"/>
</dbReference>
<dbReference type="Proteomes" id="UP000029525">
    <property type="component" value="Unassembled WGS sequence"/>
</dbReference>
<dbReference type="EMBL" id="JRNQ01000013">
    <property type="protein sequence ID" value="KGF45494.1"/>
    <property type="molecule type" value="Genomic_DNA"/>
</dbReference>
<evidence type="ECO:0000256" key="1">
    <source>
        <dbReference type="SAM" id="SignalP"/>
    </source>
</evidence>
<evidence type="ECO:0000313" key="2">
    <source>
        <dbReference type="EMBL" id="KGF45494.1"/>
    </source>
</evidence>
<organism evidence="2 3">
    <name type="scientific">Prevotella bivia DNF00320</name>
    <dbReference type="NCBI Taxonomy" id="1401068"/>
    <lineage>
        <taxon>Bacteria</taxon>
        <taxon>Pseudomonadati</taxon>
        <taxon>Bacteroidota</taxon>
        <taxon>Bacteroidia</taxon>
        <taxon>Bacteroidales</taxon>
        <taxon>Prevotellaceae</taxon>
        <taxon>Prevotella</taxon>
    </lineage>
</organism>
<dbReference type="OrthoDB" id="1057478at2"/>
<feature type="chain" id="PRO_5001925349" evidence="1">
    <location>
        <begin position="22"/>
        <end position="660"/>
    </location>
</feature>
<keyword evidence="1" id="KW-0732">Signal</keyword>
<reference evidence="2 3" key="1">
    <citation type="submission" date="2014-07" db="EMBL/GenBank/DDBJ databases">
        <authorList>
            <person name="McCorrison J."/>
            <person name="Sanka R."/>
            <person name="Torralba M."/>
            <person name="Gillis M."/>
            <person name="Haft D.H."/>
            <person name="Methe B."/>
            <person name="Sutton G."/>
            <person name="Nelson K.E."/>
        </authorList>
    </citation>
    <scope>NUCLEOTIDE SEQUENCE [LARGE SCALE GENOMIC DNA]</scope>
    <source>
        <strain evidence="2 3">DNF00320</strain>
    </source>
</reference>
<accession>A0A096CJI8</accession>
<gene>
    <name evidence="2" type="ORF">HMPREF0647_02325</name>
</gene>
<name>A0A096CJI8_9BACT</name>
<dbReference type="RefSeq" id="WP_036866149.1">
    <property type="nucleotide sequence ID" value="NZ_JRNQ01000013.1"/>
</dbReference>
<protein>
    <submittedName>
        <fullName evidence="2">Uncharacterized protein</fullName>
    </submittedName>
</protein>
<proteinExistence type="predicted"/>
<sequence length="660" mass="74090">MKKFRFYIPILAMGVAFLAGCQDGDMTEQGSTVGEQAKYVYNLTAKVSKAEVKATTGTRSLVLDGTTLRLVWEEGDKLMVYNLSEKDASNLTGYSMTLPVTPNTNRSDFKGNVNSSKTITTADDLCFLYPGAAFDGNKTMEPVQWDKQEITDDKGKKYTIEDYFPHETIKNTVSVDLRKQDGTLQTIGKRFDIQYAKKKPKEVNGKDIKVLLGKVERKVAIWGLNFKDEKGQFIQNIKEVQLVNVGSFDYLKLDDGTFVNAADDTHGTITLKPATKGATFENAEGKYVWAALLPGTFKEFEVRVITAQNVLYSFSFSGKQVGIQADNVYRSTVGNMKIDTPPAYILVQGVKWAPGNFIHYKNAEYANADYPDGEYWGIAPTQWWIADYATPLYYKNIRFIGSQSMVNNAYEMNPDNKDLWRFGDISDALVTVSSWAKNGKVINSTIRKKFYLGRYDNVDVSSATVNNATLGDIVWYYSLKQNRKQKYRMAAREELKRLHEVANIYAAYCYTDKGNRIYGAYFTTNTSGQASQRVNNFQTYALARDLTRYVDKTKEVRNHEGLFLPFCGFKADGAGIKTIGYRCMGYVDGYYSKYWADQHTAISTADNFHIGAGDAVTGSTSLGFGGQTIGNCFPIRPVYDETNTNTTDRDPIYPGFVGLR</sequence>
<evidence type="ECO:0000313" key="3">
    <source>
        <dbReference type="Proteomes" id="UP000029525"/>
    </source>
</evidence>
<comment type="caution">
    <text evidence="2">The sequence shown here is derived from an EMBL/GenBank/DDBJ whole genome shotgun (WGS) entry which is preliminary data.</text>
</comment>
<dbReference type="AlphaFoldDB" id="A0A096CJI8"/>